<evidence type="ECO:0000313" key="17">
    <source>
        <dbReference type="EMBL" id="KAA8538006.1"/>
    </source>
</evidence>
<evidence type="ECO:0000256" key="9">
    <source>
        <dbReference type="ARBA" id="ARBA00023002"/>
    </source>
</evidence>
<protein>
    <recommendedName>
        <fullName evidence="4 13">Laccase</fullName>
        <ecNumber evidence="4 13">1.10.3.2</ecNumber>
    </recommendedName>
    <alternativeName>
        <fullName evidence="13">Benzenediol:oxygen oxidoreductase</fullName>
    </alternativeName>
    <alternativeName>
        <fullName evidence="13">Diphenol oxidase</fullName>
    </alternativeName>
    <alternativeName>
        <fullName evidence="13">Urishiol oxidase</fullName>
    </alternativeName>
</protein>
<comment type="function">
    <text evidence="13">Lignin degradation and detoxification of lignin-derived products.</text>
</comment>
<keyword evidence="11" id="KW-0325">Glycoprotein</keyword>
<evidence type="ECO:0000259" key="14">
    <source>
        <dbReference type="Pfam" id="PF00394"/>
    </source>
</evidence>
<dbReference type="EMBL" id="CM018038">
    <property type="protein sequence ID" value="KAA8538006.1"/>
    <property type="molecule type" value="Genomic_DNA"/>
</dbReference>
<feature type="domain" description="Plastocyanin-like" evidence="14">
    <location>
        <begin position="139"/>
        <end position="287"/>
    </location>
</feature>
<comment type="similarity">
    <text evidence="3 13">Belongs to the multicopper oxidase family.</text>
</comment>
<evidence type="ECO:0000256" key="13">
    <source>
        <dbReference type="RuleBase" id="RU361119"/>
    </source>
</evidence>
<evidence type="ECO:0000256" key="3">
    <source>
        <dbReference type="ARBA" id="ARBA00010609"/>
    </source>
</evidence>
<name>A0A5J5B6T3_9ASTE</name>
<dbReference type="AlphaFoldDB" id="A0A5J5B6T3"/>
<dbReference type="GO" id="GO:0048046">
    <property type="term" value="C:apoplast"/>
    <property type="evidence" value="ECO:0007669"/>
    <property type="project" value="UniProtKB-SubCell"/>
</dbReference>
<keyword evidence="10 13" id="KW-0186">Copper</keyword>
<dbReference type="OrthoDB" id="2121828at2759"/>
<feature type="domain" description="Plastocyanin-like" evidence="15">
    <location>
        <begin position="391"/>
        <end position="503"/>
    </location>
</feature>
<accession>A0A5J5B6T3</accession>
<dbReference type="InterPro" id="IPR017761">
    <property type="entry name" value="Laccase"/>
</dbReference>
<comment type="catalytic activity">
    <reaction evidence="1 13">
        <text>4 hydroquinone + O2 = 4 benzosemiquinone + 2 H2O</text>
        <dbReference type="Rhea" id="RHEA:11276"/>
        <dbReference type="ChEBI" id="CHEBI:15377"/>
        <dbReference type="ChEBI" id="CHEBI:15379"/>
        <dbReference type="ChEBI" id="CHEBI:17594"/>
        <dbReference type="ChEBI" id="CHEBI:17977"/>
        <dbReference type="EC" id="1.10.3.2"/>
    </reaction>
</comment>
<dbReference type="InterPro" id="IPR001117">
    <property type="entry name" value="Cu-oxidase_2nd"/>
</dbReference>
<dbReference type="InterPro" id="IPR034285">
    <property type="entry name" value="CuRO_2_LCC"/>
</dbReference>
<organism evidence="17 18">
    <name type="scientific">Nyssa sinensis</name>
    <dbReference type="NCBI Taxonomy" id="561372"/>
    <lineage>
        <taxon>Eukaryota</taxon>
        <taxon>Viridiplantae</taxon>
        <taxon>Streptophyta</taxon>
        <taxon>Embryophyta</taxon>
        <taxon>Tracheophyta</taxon>
        <taxon>Spermatophyta</taxon>
        <taxon>Magnoliopsida</taxon>
        <taxon>eudicotyledons</taxon>
        <taxon>Gunneridae</taxon>
        <taxon>Pentapetalae</taxon>
        <taxon>asterids</taxon>
        <taxon>Cornales</taxon>
        <taxon>Nyssaceae</taxon>
        <taxon>Nyssa</taxon>
    </lineage>
</organism>
<proteinExistence type="inferred from homology"/>
<comment type="subcellular location">
    <subcellularLocation>
        <location evidence="2 13">Secreted</location>
        <location evidence="2 13">Extracellular space</location>
        <location evidence="2 13">Apoplast</location>
    </subcellularLocation>
</comment>
<reference evidence="17 18" key="1">
    <citation type="submission" date="2019-09" db="EMBL/GenBank/DDBJ databases">
        <title>A chromosome-level genome assembly of the Chinese tupelo Nyssa sinensis.</title>
        <authorList>
            <person name="Yang X."/>
            <person name="Kang M."/>
            <person name="Yang Y."/>
            <person name="Xiong H."/>
            <person name="Wang M."/>
            <person name="Zhang Z."/>
            <person name="Wang Z."/>
            <person name="Wu H."/>
            <person name="Ma T."/>
            <person name="Liu J."/>
            <person name="Xi Z."/>
        </authorList>
    </citation>
    <scope>NUCLEOTIDE SEQUENCE [LARGE SCALE GENOMIC DNA]</scope>
    <source>
        <strain evidence="17">J267</strain>
        <tissue evidence="17">Leaf</tissue>
    </source>
</reference>
<keyword evidence="6 13" id="KW-0964">Secreted</keyword>
<dbReference type="PANTHER" id="PTHR11709">
    <property type="entry name" value="MULTI-COPPER OXIDASE"/>
    <property type="match status" value="1"/>
</dbReference>
<dbReference type="InterPro" id="IPR045087">
    <property type="entry name" value="Cu-oxidase_fam"/>
</dbReference>
<keyword evidence="18" id="KW-1185">Reference proteome</keyword>
<evidence type="ECO:0000256" key="12">
    <source>
        <dbReference type="ARBA" id="ARBA00023185"/>
    </source>
</evidence>
<evidence type="ECO:0000256" key="11">
    <source>
        <dbReference type="ARBA" id="ARBA00023180"/>
    </source>
</evidence>
<dbReference type="InterPro" id="IPR008972">
    <property type="entry name" value="Cupredoxin"/>
</dbReference>
<evidence type="ECO:0000313" key="18">
    <source>
        <dbReference type="Proteomes" id="UP000325577"/>
    </source>
</evidence>
<dbReference type="GO" id="GO:0046274">
    <property type="term" value="P:lignin catabolic process"/>
    <property type="evidence" value="ECO:0007669"/>
    <property type="project" value="UniProtKB-KW"/>
</dbReference>
<dbReference type="Pfam" id="PF00394">
    <property type="entry name" value="Cu-oxidase"/>
    <property type="match status" value="1"/>
</dbReference>
<keyword evidence="12 13" id="KW-0439">Lignin degradation</keyword>
<evidence type="ECO:0000256" key="2">
    <source>
        <dbReference type="ARBA" id="ARBA00004271"/>
    </source>
</evidence>
<gene>
    <name evidence="17" type="ORF">F0562_027414</name>
</gene>
<dbReference type="InterPro" id="IPR011707">
    <property type="entry name" value="Cu-oxidase-like_N"/>
</dbReference>
<evidence type="ECO:0000256" key="5">
    <source>
        <dbReference type="ARBA" id="ARBA00022523"/>
    </source>
</evidence>
<dbReference type="InterPro" id="IPR011706">
    <property type="entry name" value="Cu-oxidase_C"/>
</dbReference>
<dbReference type="InterPro" id="IPR034288">
    <property type="entry name" value="CuRO_1_LCC"/>
</dbReference>
<evidence type="ECO:0000259" key="15">
    <source>
        <dbReference type="Pfam" id="PF07731"/>
    </source>
</evidence>
<dbReference type="SUPFAM" id="SSF49503">
    <property type="entry name" value="Cupredoxins"/>
    <property type="match status" value="3"/>
</dbReference>
<keyword evidence="9 13" id="KW-0560">Oxidoreductase</keyword>
<evidence type="ECO:0000256" key="10">
    <source>
        <dbReference type="ARBA" id="ARBA00023008"/>
    </source>
</evidence>
<keyword evidence="8 13" id="KW-0677">Repeat</keyword>
<evidence type="ECO:0000256" key="7">
    <source>
        <dbReference type="ARBA" id="ARBA00022723"/>
    </source>
</evidence>
<evidence type="ECO:0000256" key="4">
    <source>
        <dbReference type="ARBA" id="ARBA00012297"/>
    </source>
</evidence>
<dbReference type="GO" id="GO:0005507">
    <property type="term" value="F:copper ion binding"/>
    <property type="evidence" value="ECO:0007669"/>
    <property type="project" value="InterPro"/>
</dbReference>
<dbReference type="CDD" id="cd13875">
    <property type="entry name" value="CuRO_2_LCC_plant"/>
    <property type="match status" value="1"/>
</dbReference>
<feature type="domain" description="Plastocyanin-like" evidence="16">
    <location>
        <begin position="14"/>
        <end position="126"/>
    </location>
</feature>
<dbReference type="PANTHER" id="PTHR11709:SF410">
    <property type="entry name" value="LACCASE"/>
    <property type="match status" value="1"/>
</dbReference>
<sequence>MASTHISSIDFVLKETTYTRLCSTKKILTVNGKFPGPTLYVHKGDRLIVNVRNHGKYNVTIHWHGVKQPRNPWSDGPVYVTQCPIKPGANFSYEIIFTTEEGTLWWHAHSDWSRATVHGPIVIYPKIGTTYPFPKPHAEFPIVLASWFKGDVMEIIQTALENGGEPNKSDAFTINGQPGSLYNCSKPGTFKIMVDYGKTYLLRIINSIMNEEMFFMVAQHNLTVVGMDGAYIKPLETSYIMITPGQTMDVLITANQSPSQYYMAARAYAGVVYDNTTTTAIIQYNGNYTAPSTPSFPNLPNYTDINAATNFTQSLRALASMKHPVFVPKSIDTRLIITVSVNTLPCANNSCAGINGTRFAASLNNISFADPKVDILQAYYKKIKGIYSTDFPSDPPFAFNYTGDVLPQNVLTPDKGTKVRVLTYNSSVEIVFQGTNLLQSAENHPLHLHGYSFYLVGSGFGNFNNETDPQGYNLVDPPELNTVGVPKNGWAAIRFKADNPGMFDIILVLYVLHLD</sequence>
<comment type="cofactor">
    <cofactor evidence="13">
        <name>Cu cation</name>
        <dbReference type="ChEBI" id="CHEBI:23378"/>
    </cofactor>
    <text evidence="13">Binds 4 Cu cations per monomer.</text>
</comment>
<dbReference type="GO" id="GO:0052716">
    <property type="term" value="F:hydroquinone:oxygen oxidoreductase activity"/>
    <property type="evidence" value="ECO:0007669"/>
    <property type="project" value="UniProtKB-EC"/>
</dbReference>
<dbReference type="EC" id="1.10.3.2" evidence="4 13"/>
<dbReference type="Pfam" id="PF07731">
    <property type="entry name" value="Cu-oxidase_2"/>
    <property type="match status" value="1"/>
</dbReference>
<dbReference type="Proteomes" id="UP000325577">
    <property type="component" value="Linkage Group LG15"/>
</dbReference>
<evidence type="ECO:0000259" key="16">
    <source>
        <dbReference type="Pfam" id="PF07732"/>
    </source>
</evidence>
<keyword evidence="5 13" id="KW-0052">Apoplast</keyword>
<evidence type="ECO:0000256" key="1">
    <source>
        <dbReference type="ARBA" id="ARBA00000349"/>
    </source>
</evidence>
<dbReference type="NCBIfam" id="TIGR03389">
    <property type="entry name" value="laccase"/>
    <property type="match status" value="1"/>
</dbReference>
<evidence type="ECO:0000256" key="6">
    <source>
        <dbReference type="ARBA" id="ARBA00022525"/>
    </source>
</evidence>
<dbReference type="Pfam" id="PF07732">
    <property type="entry name" value="Cu-oxidase_3"/>
    <property type="match status" value="1"/>
</dbReference>
<evidence type="ECO:0000256" key="8">
    <source>
        <dbReference type="ARBA" id="ARBA00022737"/>
    </source>
</evidence>
<keyword evidence="7 13" id="KW-0479">Metal-binding</keyword>
<dbReference type="CDD" id="cd13849">
    <property type="entry name" value="CuRO_1_LCC_plant"/>
    <property type="match status" value="1"/>
</dbReference>
<dbReference type="Gene3D" id="2.60.40.420">
    <property type="entry name" value="Cupredoxins - blue copper proteins"/>
    <property type="match status" value="3"/>
</dbReference>